<dbReference type="InterPro" id="IPR020568">
    <property type="entry name" value="Ribosomal_Su5_D2-typ_SF"/>
</dbReference>
<dbReference type="Proteomes" id="UP000294848">
    <property type="component" value="Unassembled WGS sequence"/>
</dbReference>
<dbReference type="NCBIfam" id="NF040656">
    <property type="entry name" value="GHMP_GYDIA"/>
    <property type="match status" value="1"/>
</dbReference>
<name>A0A4R6HAN6_9BACT</name>
<protein>
    <submittedName>
        <fullName evidence="1">Mevalonate kinase</fullName>
    </submittedName>
</protein>
<keyword evidence="1" id="KW-0808">Transferase</keyword>
<dbReference type="InterPro" id="IPR047765">
    <property type="entry name" value="GHMP_GYDIA-like"/>
</dbReference>
<dbReference type="EMBL" id="SNWI01000001">
    <property type="protein sequence ID" value="TDO04998.1"/>
    <property type="molecule type" value="Genomic_DNA"/>
</dbReference>
<gene>
    <name evidence="1" type="ORF">DET52_101350</name>
</gene>
<organism evidence="1 2">
    <name type="scientific">Sunxiuqinia elliptica</name>
    <dbReference type="NCBI Taxonomy" id="655355"/>
    <lineage>
        <taxon>Bacteria</taxon>
        <taxon>Pseudomonadati</taxon>
        <taxon>Bacteroidota</taxon>
        <taxon>Bacteroidia</taxon>
        <taxon>Marinilabiliales</taxon>
        <taxon>Prolixibacteraceae</taxon>
        <taxon>Sunxiuqinia</taxon>
    </lineage>
</organism>
<sequence length="307" mass="34528">MSDVKQTYDAHGKLLLTAEYFVLQGAKAIALPLQYGQRMDVSEGRQADVVSWKAFMQEGLWFSCDFQLPDLKIIHSSDAEKAVILQDALKAILKMNPQFKLNGGLDIHTKIDFHNQWGLGSSSTLIANLATWAGVDPFQLNEQIFNGSGFDIACASADGPIFYEKDKTPQRIELDYPFLDNLYFIYSGSKKSTRNEVRRFLRDGAVTEAQLSEVNGISEEIANTRDLADFQRLIVQHEALVSGLLNSPTVKSSYFSDFNGEVKSLGAWGGDFYLVATPMDDRCVLQYFKEKGLRVVFPWKELVLNKR</sequence>
<evidence type="ECO:0000313" key="2">
    <source>
        <dbReference type="Proteomes" id="UP000294848"/>
    </source>
</evidence>
<dbReference type="OrthoDB" id="5288719at2"/>
<comment type="caution">
    <text evidence="1">The sequence shown here is derived from an EMBL/GenBank/DDBJ whole genome shotgun (WGS) entry which is preliminary data.</text>
</comment>
<dbReference type="SUPFAM" id="SSF54211">
    <property type="entry name" value="Ribosomal protein S5 domain 2-like"/>
    <property type="match status" value="1"/>
</dbReference>
<keyword evidence="1" id="KW-0418">Kinase</keyword>
<dbReference type="Gene3D" id="3.30.230.10">
    <property type="match status" value="1"/>
</dbReference>
<dbReference type="AlphaFoldDB" id="A0A4R6HAN6"/>
<evidence type="ECO:0000313" key="1">
    <source>
        <dbReference type="EMBL" id="TDO04998.1"/>
    </source>
</evidence>
<dbReference type="InterPro" id="IPR014721">
    <property type="entry name" value="Ribsml_uS5_D2-typ_fold_subgr"/>
</dbReference>
<accession>A0A4R6HAN6</accession>
<proteinExistence type="predicted"/>
<reference evidence="1 2" key="1">
    <citation type="submission" date="2019-03" db="EMBL/GenBank/DDBJ databases">
        <title>Freshwater and sediment microbial communities from various areas in North America, analyzing microbe dynamics in response to fracking.</title>
        <authorList>
            <person name="Lamendella R."/>
        </authorList>
    </citation>
    <scope>NUCLEOTIDE SEQUENCE [LARGE SCALE GENOMIC DNA]</scope>
    <source>
        <strain evidence="1 2">114D</strain>
    </source>
</reference>
<dbReference type="RefSeq" id="WP_133463129.1">
    <property type="nucleotide sequence ID" value="NZ_SNWI01000001.1"/>
</dbReference>
<dbReference type="GO" id="GO:0016301">
    <property type="term" value="F:kinase activity"/>
    <property type="evidence" value="ECO:0007669"/>
    <property type="project" value="UniProtKB-KW"/>
</dbReference>